<gene>
    <name evidence="6" type="ORF">SAMN04489842_0840</name>
</gene>
<feature type="region of interest" description="Disordered" evidence="4">
    <location>
        <begin position="388"/>
        <end position="410"/>
    </location>
</feature>
<evidence type="ECO:0000259" key="5">
    <source>
        <dbReference type="Pfam" id="PF00496"/>
    </source>
</evidence>
<name>A0A1H1AX05_NATTX</name>
<dbReference type="InterPro" id="IPR039424">
    <property type="entry name" value="SBP_5"/>
</dbReference>
<dbReference type="RefSeq" id="WP_090377766.1">
    <property type="nucleotide sequence ID" value="NZ_FNLC01000001.1"/>
</dbReference>
<dbReference type="SUPFAM" id="SSF53850">
    <property type="entry name" value="Periplasmic binding protein-like II"/>
    <property type="match status" value="2"/>
</dbReference>
<dbReference type="CDD" id="cd00995">
    <property type="entry name" value="PBP2_NikA_DppA_OppA_like"/>
    <property type="match status" value="1"/>
</dbReference>
<dbReference type="Gene3D" id="3.40.190.10">
    <property type="entry name" value="Periplasmic binding protein-like II"/>
    <property type="match status" value="1"/>
</dbReference>
<evidence type="ECO:0000256" key="1">
    <source>
        <dbReference type="ARBA" id="ARBA00005695"/>
    </source>
</evidence>
<dbReference type="OrthoDB" id="194307at2157"/>
<comment type="similarity">
    <text evidence="1">Belongs to the bacterial solute-binding protein 5 family.</text>
</comment>
<dbReference type="GO" id="GO:0015833">
    <property type="term" value="P:peptide transport"/>
    <property type="evidence" value="ECO:0007669"/>
    <property type="project" value="TreeGrafter"/>
</dbReference>
<evidence type="ECO:0000313" key="6">
    <source>
        <dbReference type="EMBL" id="SDQ44217.1"/>
    </source>
</evidence>
<keyword evidence="3" id="KW-0732">Signal</keyword>
<organism evidence="6 7">
    <name type="scientific">Natronobacterium texcoconense</name>
    <dbReference type="NCBI Taxonomy" id="1095778"/>
    <lineage>
        <taxon>Archaea</taxon>
        <taxon>Methanobacteriati</taxon>
        <taxon>Methanobacteriota</taxon>
        <taxon>Stenosarchaea group</taxon>
        <taxon>Halobacteria</taxon>
        <taxon>Halobacteriales</taxon>
        <taxon>Natrialbaceae</taxon>
        <taxon>Natronobacterium</taxon>
    </lineage>
</organism>
<evidence type="ECO:0000256" key="3">
    <source>
        <dbReference type="ARBA" id="ARBA00022729"/>
    </source>
</evidence>
<sequence>MNWTPAPSDESLRRRSVLAAAAGALLPASGCVSRVDTVVEDTGRQLSLTLVTVPTDDDRGAIRIARHLESNLEAVGIDVTLDVRSQAGFLESVLLDHDADLFVDRYPVDVGADPDFLYAALHSRFATQAGRQNPFGFANGTVDRLLEAQRRTDGDERQEYVASLLEEITATKPFEPICRPAEHRLVRAERFDVDDLDGHQLASRLGYLDLEPTDDEQVHALLTDTRPTRNCNPLSVTMRRRGTIVDLLYDSLGVYEDGEIRPWLASSWDVERDGRSTTVRLALRENARFHDGEPVTADDVAFTYRFLADTTPDSPLPSPAPRYCGRVSAVDDLEVHGEFDLSITTEAGAAVTGRVLTVPILPAHVWQERLEARSDDQASAPQGRWNLVTDHVDPVGSGPYRMASRSERESLTLERHEEHFTLRERADEEEETEDDDTDQLAAEIHFDVDPNSASMVERVASGDADVTASPIQAYAATRIPDDDAVSHFEPPSRTFYYLGFNTRRDSLGEDNVQLRRAIARLVDKSWLAETVFRGDAEPIATPVTEEWTPERLAWDGDGEFLGDDGDLDLESARETFADAGFEYDEDDRLVGQY</sequence>
<evidence type="ECO:0000256" key="2">
    <source>
        <dbReference type="ARBA" id="ARBA00022448"/>
    </source>
</evidence>
<keyword evidence="7" id="KW-1185">Reference proteome</keyword>
<evidence type="ECO:0000313" key="7">
    <source>
        <dbReference type="Proteomes" id="UP000198848"/>
    </source>
</evidence>
<dbReference type="GO" id="GO:1904680">
    <property type="term" value="F:peptide transmembrane transporter activity"/>
    <property type="evidence" value="ECO:0007669"/>
    <property type="project" value="TreeGrafter"/>
</dbReference>
<feature type="domain" description="Solute-binding protein family 5" evidence="5">
    <location>
        <begin position="259"/>
        <end position="587"/>
    </location>
</feature>
<dbReference type="STRING" id="1095778.SAMN04489842_0840"/>
<dbReference type="Gene3D" id="3.10.105.10">
    <property type="entry name" value="Dipeptide-binding Protein, Domain 3"/>
    <property type="match status" value="2"/>
</dbReference>
<dbReference type="InterPro" id="IPR000914">
    <property type="entry name" value="SBP_5_dom"/>
</dbReference>
<protein>
    <submittedName>
        <fullName evidence="6">Peptide/nickel transport system substrate-binding protein</fullName>
    </submittedName>
</protein>
<dbReference type="AlphaFoldDB" id="A0A1H1AX05"/>
<reference evidence="7" key="1">
    <citation type="submission" date="2016-10" db="EMBL/GenBank/DDBJ databases">
        <authorList>
            <person name="Varghese N."/>
            <person name="Submissions S."/>
        </authorList>
    </citation>
    <scope>NUCLEOTIDE SEQUENCE [LARGE SCALE GENOMIC DNA]</scope>
    <source>
        <strain evidence="7">DSM 24767</strain>
    </source>
</reference>
<dbReference type="Proteomes" id="UP000198848">
    <property type="component" value="Unassembled WGS sequence"/>
</dbReference>
<dbReference type="EMBL" id="FNLC01000001">
    <property type="protein sequence ID" value="SDQ44217.1"/>
    <property type="molecule type" value="Genomic_DNA"/>
</dbReference>
<evidence type="ECO:0000256" key="4">
    <source>
        <dbReference type="SAM" id="MobiDB-lite"/>
    </source>
</evidence>
<dbReference type="PANTHER" id="PTHR30290">
    <property type="entry name" value="PERIPLASMIC BINDING COMPONENT OF ABC TRANSPORTER"/>
    <property type="match status" value="1"/>
</dbReference>
<dbReference type="Pfam" id="PF00496">
    <property type="entry name" value="SBP_bac_5"/>
    <property type="match status" value="1"/>
</dbReference>
<keyword evidence="2" id="KW-0813">Transport</keyword>
<accession>A0A1H1AX05</accession>
<proteinExistence type="inferred from homology"/>
<dbReference type="PANTHER" id="PTHR30290:SF9">
    <property type="entry name" value="OLIGOPEPTIDE-BINDING PROTEIN APPA"/>
    <property type="match status" value="1"/>
</dbReference>